<reference evidence="2" key="1">
    <citation type="submission" date="2025-08" db="UniProtKB">
        <authorList>
            <consortium name="Ensembl"/>
        </authorList>
    </citation>
    <scope>IDENTIFICATION</scope>
</reference>
<dbReference type="AlphaFoldDB" id="A0A3B3RNW5"/>
<name>A0A3B3RNW5_9TELE</name>
<evidence type="ECO:0000259" key="1">
    <source>
        <dbReference type="Pfam" id="PF16297"/>
    </source>
</evidence>
<evidence type="ECO:0000313" key="3">
    <source>
        <dbReference type="Proteomes" id="UP000261540"/>
    </source>
</evidence>
<dbReference type="Pfam" id="PF16297">
    <property type="entry name" value="DUF4939"/>
    <property type="match status" value="1"/>
</dbReference>
<dbReference type="InterPro" id="IPR032549">
    <property type="entry name" value="DUF4939"/>
</dbReference>
<feature type="domain" description="DUF4939" evidence="1">
    <location>
        <begin position="52"/>
        <end position="133"/>
    </location>
</feature>
<dbReference type="Proteomes" id="UP000261540">
    <property type="component" value="Unplaced"/>
</dbReference>
<keyword evidence="3" id="KW-1185">Reference proteome</keyword>
<proteinExistence type="predicted"/>
<sequence>MLLIFISYKKHLSRPQGRGSAAAGNRLLIKGLLEGRAVQADLLASPPRAFAPVPVAMSEKYDSNPNQCQAFLMQCRVFIEEHPERFLDETARVQFVISLLTGCAWDWATALWMDDSPLPDSAREFQKALKGIFDHPAVGHSLRERLFDLKQGARTVAEFAV</sequence>
<protein>
    <recommendedName>
        <fullName evidence="1">DUF4939 domain-containing protein</fullName>
    </recommendedName>
</protein>
<accession>A0A3B3RNW5</accession>
<organism evidence="2 3">
    <name type="scientific">Paramormyrops kingsleyae</name>
    <dbReference type="NCBI Taxonomy" id="1676925"/>
    <lineage>
        <taxon>Eukaryota</taxon>
        <taxon>Metazoa</taxon>
        <taxon>Chordata</taxon>
        <taxon>Craniata</taxon>
        <taxon>Vertebrata</taxon>
        <taxon>Euteleostomi</taxon>
        <taxon>Actinopterygii</taxon>
        <taxon>Neopterygii</taxon>
        <taxon>Teleostei</taxon>
        <taxon>Osteoglossocephala</taxon>
        <taxon>Osteoglossomorpha</taxon>
        <taxon>Osteoglossiformes</taxon>
        <taxon>Mormyridae</taxon>
        <taxon>Paramormyrops</taxon>
    </lineage>
</organism>
<evidence type="ECO:0000313" key="2">
    <source>
        <dbReference type="Ensembl" id="ENSPKIP00000019978.1"/>
    </source>
</evidence>
<dbReference type="Ensembl" id="ENSPKIT00000000585.1">
    <property type="protein sequence ID" value="ENSPKIP00000019978.1"/>
    <property type="gene ID" value="ENSPKIG00000004928.1"/>
</dbReference>
<dbReference type="GeneTree" id="ENSGT00940000177372"/>
<reference evidence="2" key="2">
    <citation type="submission" date="2025-09" db="UniProtKB">
        <authorList>
            <consortium name="Ensembl"/>
        </authorList>
    </citation>
    <scope>IDENTIFICATION</scope>
</reference>